<comment type="caution">
    <text evidence="1">The sequence shown here is derived from an EMBL/GenBank/DDBJ whole genome shotgun (WGS) entry which is preliminary data.</text>
</comment>
<name>A0A511R678_9DEIN</name>
<dbReference type="AlphaFoldDB" id="A0A511R678"/>
<sequence length="154" mass="17313">MQISPQATHLNHQSLGSFKALFATLEAPTSVQGVYRAEFVGPAWLRWIAPKGLWLLGLGGWCGKDFAADGTGINLLRRGDMVIRRFPIRVALVVSRVDGRPCQAVTYPEINPWPWPRVTDELRQLDERTLLGLTFFKMGPLARLPLPFLLHQEP</sequence>
<evidence type="ECO:0000313" key="2">
    <source>
        <dbReference type="Proteomes" id="UP000321197"/>
    </source>
</evidence>
<evidence type="ECO:0000313" key="1">
    <source>
        <dbReference type="EMBL" id="GEM85131.1"/>
    </source>
</evidence>
<dbReference type="Proteomes" id="UP000321197">
    <property type="component" value="Unassembled WGS sequence"/>
</dbReference>
<dbReference type="OrthoDB" id="4545245at2"/>
<dbReference type="RefSeq" id="WP_119342158.1">
    <property type="nucleotide sequence ID" value="NZ_BJXL01000178.1"/>
</dbReference>
<protein>
    <submittedName>
        <fullName evidence="1">Uncharacterized protein</fullName>
    </submittedName>
</protein>
<gene>
    <name evidence="1" type="ORF">MHY01S_32970</name>
</gene>
<proteinExistence type="predicted"/>
<organism evidence="1 2">
    <name type="scientific">Meiothermus hypogaeus NBRC 106114</name>
    <dbReference type="NCBI Taxonomy" id="1227553"/>
    <lineage>
        <taxon>Bacteria</taxon>
        <taxon>Thermotogati</taxon>
        <taxon>Deinococcota</taxon>
        <taxon>Deinococci</taxon>
        <taxon>Thermales</taxon>
        <taxon>Thermaceae</taxon>
        <taxon>Meiothermus</taxon>
    </lineage>
</organism>
<dbReference type="EMBL" id="BJXL01000178">
    <property type="protein sequence ID" value="GEM85131.1"/>
    <property type="molecule type" value="Genomic_DNA"/>
</dbReference>
<accession>A0A511R678</accession>
<reference evidence="1 2" key="1">
    <citation type="submission" date="2019-07" db="EMBL/GenBank/DDBJ databases">
        <title>Whole genome shotgun sequence of Meiothermus hypogaeus NBRC 106114.</title>
        <authorList>
            <person name="Hosoyama A."/>
            <person name="Uohara A."/>
            <person name="Ohji S."/>
            <person name="Ichikawa N."/>
        </authorList>
    </citation>
    <scope>NUCLEOTIDE SEQUENCE [LARGE SCALE GENOMIC DNA]</scope>
    <source>
        <strain evidence="1 2">NBRC 106114</strain>
    </source>
</reference>